<proteinExistence type="predicted"/>
<feature type="binding site" evidence="2">
    <location>
        <begin position="178"/>
        <end position="185"/>
    </location>
    <ligand>
        <name>ATP</name>
        <dbReference type="ChEBI" id="CHEBI:30616"/>
    </ligand>
</feature>
<dbReference type="Proteomes" id="UP000772181">
    <property type="component" value="Unassembled WGS sequence"/>
</dbReference>
<dbReference type="AlphaFoldDB" id="A0A933GM29"/>
<evidence type="ECO:0000256" key="2">
    <source>
        <dbReference type="PIRSR" id="PIRSR640198-2"/>
    </source>
</evidence>
<evidence type="ECO:0000259" key="4">
    <source>
        <dbReference type="PROSITE" id="PS51459"/>
    </source>
</evidence>
<comment type="caution">
    <text evidence="5">The sequence shown here is derived from an EMBL/GenBank/DDBJ whole genome shotgun (WGS) entry which is preliminary data.</text>
</comment>
<feature type="active site" evidence="1">
    <location>
        <position position="174"/>
    </location>
</feature>
<evidence type="ECO:0000256" key="1">
    <source>
        <dbReference type="PIRSR" id="PIRSR640198-1"/>
    </source>
</evidence>
<dbReference type="SUPFAM" id="SSF140931">
    <property type="entry name" value="Fic-like"/>
    <property type="match status" value="1"/>
</dbReference>
<dbReference type="GO" id="GO:0005524">
    <property type="term" value="F:ATP binding"/>
    <property type="evidence" value="ECO:0007669"/>
    <property type="project" value="UniProtKB-KW"/>
</dbReference>
<feature type="domain" description="Fido" evidence="4">
    <location>
        <begin position="95"/>
        <end position="235"/>
    </location>
</feature>
<dbReference type="EMBL" id="JACQWF010000258">
    <property type="protein sequence ID" value="MBI4595853.1"/>
    <property type="molecule type" value="Genomic_DNA"/>
</dbReference>
<dbReference type="InterPro" id="IPR036597">
    <property type="entry name" value="Fido-like_dom_sf"/>
</dbReference>
<dbReference type="PROSITE" id="PS51459">
    <property type="entry name" value="FIDO"/>
    <property type="match status" value="1"/>
</dbReference>
<gene>
    <name evidence="5" type="ORF">HY730_05675</name>
</gene>
<accession>A0A933GM29</accession>
<dbReference type="Gene3D" id="1.10.3290.10">
    <property type="entry name" value="Fido-like domain"/>
    <property type="match status" value="1"/>
</dbReference>
<feature type="binding site" evidence="2">
    <location>
        <position position="218"/>
    </location>
    <ligand>
        <name>ATP</name>
        <dbReference type="ChEBI" id="CHEBI:30616"/>
    </ligand>
</feature>
<evidence type="ECO:0000313" key="5">
    <source>
        <dbReference type="EMBL" id="MBI4595853.1"/>
    </source>
</evidence>
<protein>
    <submittedName>
        <fullName evidence="5">Fic family protein</fullName>
    </submittedName>
</protein>
<sequence length="250" mass="28557">MFIRKTEEIDALQKGINQFRPLSSHALKQLKEYYRIGLTYTSNALEGNSLTETETRIVLEEGITIGGKPLKDHFEAIGHSEAYDHLYKLAGKAVITERDLLELHILFYYRIDRESAGVYRKVPVIIAGVDVQFPPPSKIKPLMQAFIKEIPVLKETHHAVEYAALLHLKLVAIHPFIDGNGRIARLLMNLALLQTGYVITLIPPVMRNEYLESLKAGNRGDNSRFLNLILNLVYESQKEYLRLLRTLHEV</sequence>
<dbReference type="PANTHER" id="PTHR13504">
    <property type="entry name" value="FIDO DOMAIN-CONTAINING PROTEIN DDB_G0283145"/>
    <property type="match status" value="1"/>
</dbReference>
<evidence type="ECO:0000256" key="3">
    <source>
        <dbReference type="PIRSR" id="PIRSR640198-3"/>
    </source>
</evidence>
<keyword evidence="2" id="KW-0067">ATP-binding</keyword>
<reference evidence="5" key="1">
    <citation type="submission" date="2020-07" db="EMBL/GenBank/DDBJ databases">
        <title>Huge and variable diversity of episymbiotic CPR bacteria and DPANN archaea in groundwater ecosystems.</title>
        <authorList>
            <person name="He C.Y."/>
            <person name="Keren R."/>
            <person name="Whittaker M."/>
            <person name="Farag I.F."/>
            <person name="Doudna J."/>
            <person name="Cate J.H.D."/>
            <person name="Banfield J.F."/>
        </authorList>
    </citation>
    <scope>NUCLEOTIDE SEQUENCE</scope>
    <source>
        <strain evidence="5">NC_groundwater_1482_Ag_S-0.65um_47_24</strain>
    </source>
</reference>
<dbReference type="InterPro" id="IPR003812">
    <property type="entry name" value="Fido"/>
</dbReference>
<feature type="site" description="Important for autoinhibition of adenylyltransferase activity" evidence="3">
    <location>
        <position position="46"/>
    </location>
</feature>
<organism evidence="5 6">
    <name type="scientific">Tectimicrobiota bacterium</name>
    <dbReference type="NCBI Taxonomy" id="2528274"/>
    <lineage>
        <taxon>Bacteria</taxon>
        <taxon>Pseudomonadati</taxon>
        <taxon>Nitrospinota/Tectimicrobiota group</taxon>
        <taxon>Candidatus Tectimicrobiota</taxon>
    </lineage>
</organism>
<dbReference type="PANTHER" id="PTHR13504:SF38">
    <property type="entry name" value="FIDO DOMAIN-CONTAINING PROTEIN"/>
    <property type="match status" value="1"/>
</dbReference>
<name>A0A933GM29_UNCTE</name>
<dbReference type="InterPro" id="IPR040198">
    <property type="entry name" value="Fido_containing"/>
</dbReference>
<dbReference type="Pfam" id="PF02661">
    <property type="entry name" value="Fic"/>
    <property type="match status" value="1"/>
</dbReference>
<keyword evidence="2" id="KW-0547">Nucleotide-binding</keyword>
<evidence type="ECO:0000313" key="6">
    <source>
        <dbReference type="Proteomes" id="UP000772181"/>
    </source>
</evidence>